<keyword evidence="6" id="KW-0997">Cell inner membrane</keyword>
<dbReference type="GO" id="GO:0005886">
    <property type="term" value="C:plasma membrane"/>
    <property type="evidence" value="ECO:0007669"/>
    <property type="project" value="UniProtKB-SubCell"/>
</dbReference>
<evidence type="ECO:0000256" key="14">
    <source>
        <dbReference type="ARBA" id="ARBA00023137"/>
    </source>
</evidence>
<keyword evidence="7" id="KW-0808">Transferase</keyword>
<dbReference type="InterPro" id="IPR005702">
    <property type="entry name" value="Wzc-like_C"/>
</dbReference>
<comment type="caution">
    <text evidence="21">The sequence shown here is derived from an EMBL/GenBank/DDBJ whole genome shotgun (WGS) entry which is preliminary data.</text>
</comment>
<keyword evidence="12 17" id="KW-1133">Transmembrane helix</keyword>
<dbReference type="InterPro" id="IPR025669">
    <property type="entry name" value="AAA_dom"/>
</dbReference>
<gene>
    <name evidence="21" type="ORF">GGR38_003788</name>
</gene>
<evidence type="ECO:0000259" key="19">
    <source>
        <dbReference type="Pfam" id="PF13614"/>
    </source>
</evidence>
<evidence type="ECO:0000256" key="3">
    <source>
        <dbReference type="ARBA" id="ARBA00008883"/>
    </source>
</evidence>
<keyword evidence="13 17" id="KW-0472">Membrane</keyword>
<keyword evidence="10" id="KW-0418">Kinase</keyword>
<accession>A0A7W6CJ45</accession>
<keyword evidence="16" id="KW-0175">Coiled coil</keyword>
<organism evidence="21 22">
    <name type="scientific">Novosphingobium sediminicola</name>
    <dbReference type="NCBI Taxonomy" id="563162"/>
    <lineage>
        <taxon>Bacteria</taxon>
        <taxon>Pseudomonadati</taxon>
        <taxon>Pseudomonadota</taxon>
        <taxon>Alphaproteobacteria</taxon>
        <taxon>Sphingomonadales</taxon>
        <taxon>Sphingomonadaceae</taxon>
        <taxon>Novosphingobium</taxon>
    </lineage>
</organism>
<feature type="domain" description="AAA" evidence="19">
    <location>
        <begin position="553"/>
        <end position="675"/>
    </location>
</feature>
<dbReference type="SUPFAM" id="SSF52540">
    <property type="entry name" value="P-loop containing nucleoside triphosphate hydrolases"/>
    <property type="match status" value="1"/>
</dbReference>
<evidence type="ECO:0000256" key="10">
    <source>
        <dbReference type="ARBA" id="ARBA00022777"/>
    </source>
</evidence>
<evidence type="ECO:0000256" key="8">
    <source>
        <dbReference type="ARBA" id="ARBA00022692"/>
    </source>
</evidence>
<evidence type="ECO:0000256" key="16">
    <source>
        <dbReference type="SAM" id="Coils"/>
    </source>
</evidence>
<evidence type="ECO:0000256" key="2">
    <source>
        <dbReference type="ARBA" id="ARBA00007316"/>
    </source>
</evidence>
<name>A0A7W6CJ45_9SPHN</name>
<evidence type="ECO:0000313" key="21">
    <source>
        <dbReference type="EMBL" id="MBB3956822.1"/>
    </source>
</evidence>
<keyword evidence="5" id="KW-1003">Cell membrane</keyword>
<feature type="domain" description="Tyrosine-protein kinase G-rich" evidence="20">
    <location>
        <begin position="405"/>
        <end position="477"/>
    </location>
</feature>
<feature type="coiled-coil region" evidence="16">
    <location>
        <begin position="273"/>
        <end position="338"/>
    </location>
</feature>
<proteinExistence type="inferred from homology"/>
<evidence type="ECO:0000256" key="11">
    <source>
        <dbReference type="ARBA" id="ARBA00022840"/>
    </source>
</evidence>
<protein>
    <recommendedName>
        <fullName evidence="4">non-specific protein-tyrosine kinase</fullName>
        <ecNumber evidence="4">2.7.10.2</ecNumber>
    </recommendedName>
</protein>
<evidence type="ECO:0000259" key="20">
    <source>
        <dbReference type="Pfam" id="PF13807"/>
    </source>
</evidence>
<dbReference type="InterPro" id="IPR032807">
    <property type="entry name" value="GNVR"/>
</dbReference>
<dbReference type="Gene3D" id="3.40.50.300">
    <property type="entry name" value="P-loop containing nucleotide triphosphate hydrolases"/>
    <property type="match status" value="1"/>
</dbReference>
<dbReference type="InterPro" id="IPR027417">
    <property type="entry name" value="P-loop_NTPase"/>
</dbReference>
<dbReference type="InterPro" id="IPR050445">
    <property type="entry name" value="Bact_polysacc_biosynth/exp"/>
</dbReference>
<feature type="transmembrane region" description="Helical" evidence="17">
    <location>
        <begin position="454"/>
        <end position="475"/>
    </location>
</feature>
<dbReference type="PANTHER" id="PTHR32309:SF13">
    <property type="entry name" value="FERRIC ENTEROBACTIN TRANSPORT PROTEIN FEPE"/>
    <property type="match status" value="1"/>
</dbReference>
<keyword evidence="8 17" id="KW-0812">Transmembrane</keyword>
<dbReference type="NCBIfam" id="TIGR01007">
    <property type="entry name" value="eps_fam"/>
    <property type="match status" value="1"/>
</dbReference>
<feature type="transmembrane region" description="Helical" evidence="17">
    <location>
        <begin position="54"/>
        <end position="77"/>
    </location>
</feature>
<dbReference type="EC" id="2.7.10.2" evidence="4"/>
<keyword evidence="14" id="KW-0829">Tyrosine-protein kinase</keyword>
<evidence type="ECO:0000256" key="5">
    <source>
        <dbReference type="ARBA" id="ARBA00022475"/>
    </source>
</evidence>
<comment type="similarity">
    <text evidence="2">Belongs to the CpsD/CapB family.</text>
</comment>
<keyword evidence="9" id="KW-0547">Nucleotide-binding</keyword>
<evidence type="ECO:0000256" key="9">
    <source>
        <dbReference type="ARBA" id="ARBA00022741"/>
    </source>
</evidence>
<evidence type="ECO:0000256" key="12">
    <source>
        <dbReference type="ARBA" id="ARBA00022989"/>
    </source>
</evidence>
<reference evidence="21 22" key="1">
    <citation type="submission" date="2020-08" db="EMBL/GenBank/DDBJ databases">
        <title>Genomic Encyclopedia of Type Strains, Phase IV (KMG-IV): sequencing the most valuable type-strain genomes for metagenomic binning, comparative biology and taxonomic classification.</title>
        <authorList>
            <person name="Goeker M."/>
        </authorList>
    </citation>
    <scope>NUCLEOTIDE SEQUENCE [LARGE SCALE GENOMIC DNA]</scope>
    <source>
        <strain evidence="21 22">DSM 27057</strain>
    </source>
</reference>
<dbReference type="CDD" id="cd05387">
    <property type="entry name" value="BY-kinase"/>
    <property type="match status" value="1"/>
</dbReference>
<dbReference type="InterPro" id="IPR003856">
    <property type="entry name" value="LPS_length_determ_N"/>
</dbReference>
<dbReference type="RefSeq" id="WP_183627662.1">
    <property type="nucleotide sequence ID" value="NZ_JACIDX010000016.1"/>
</dbReference>
<evidence type="ECO:0000256" key="13">
    <source>
        <dbReference type="ARBA" id="ARBA00023136"/>
    </source>
</evidence>
<feature type="domain" description="Polysaccharide chain length determinant N-terminal" evidence="18">
    <location>
        <begin position="48"/>
        <end position="130"/>
    </location>
</feature>
<dbReference type="Proteomes" id="UP000548867">
    <property type="component" value="Unassembled WGS sequence"/>
</dbReference>
<evidence type="ECO:0000256" key="7">
    <source>
        <dbReference type="ARBA" id="ARBA00022679"/>
    </source>
</evidence>
<dbReference type="Pfam" id="PF02706">
    <property type="entry name" value="Wzz"/>
    <property type="match status" value="1"/>
</dbReference>
<evidence type="ECO:0000256" key="4">
    <source>
        <dbReference type="ARBA" id="ARBA00011903"/>
    </source>
</evidence>
<evidence type="ECO:0000256" key="17">
    <source>
        <dbReference type="SAM" id="Phobius"/>
    </source>
</evidence>
<dbReference type="PANTHER" id="PTHR32309">
    <property type="entry name" value="TYROSINE-PROTEIN KINASE"/>
    <property type="match status" value="1"/>
</dbReference>
<evidence type="ECO:0000256" key="6">
    <source>
        <dbReference type="ARBA" id="ARBA00022519"/>
    </source>
</evidence>
<evidence type="ECO:0000256" key="1">
    <source>
        <dbReference type="ARBA" id="ARBA00004429"/>
    </source>
</evidence>
<dbReference type="Pfam" id="PF13807">
    <property type="entry name" value="GNVR"/>
    <property type="match status" value="1"/>
</dbReference>
<dbReference type="GO" id="GO:0005524">
    <property type="term" value="F:ATP binding"/>
    <property type="evidence" value="ECO:0007669"/>
    <property type="project" value="UniProtKB-KW"/>
</dbReference>
<dbReference type="AlphaFoldDB" id="A0A7W6CJ45"/>
<dbReference type="Pfam" id="PF13614">
    <property type="entry name" value="AAA_31"/>
    <property type="match status" value="1"/>
</dbReference>
<dbReference type="GO" id="GO:0004715">
    <property type="term" value="F:non-membrane spanning protein tyrosine kinase activity"/>
    <property type="evidence" value="ECO:0007669"/>
    <property type="project" value="UniProtKB-EC"/>
</dbReference>
<evidence type="ECO:0000259" key="18">
    <source>
        <dbReference type="Pfam" id="PF02706"/>
    </source>
</evidence>
<keyword evidence="22" id="KW-1185">Reference proteome</keyword>
<dbReference type="EMBL" id="JACIDX010000016">
    <property type="protein sequence ID" value="MBB3956822.1"/>
    <property type="molecule type" value="Genomic_DNA"/>
</dbReference>
<evidence type="ECO:0000313" key="22">
    <source>
        <dbReference type="Proteomes" id="UP000548867"/>
    </source>
</evidence>
<sequence>MKAHLAFRDVPDHLHDDGSAHRDGETFGPATSGLTRDLLDFEAMRLAFLINRKMILGIMAGGLLVGVASAVFMPRIFTARASIQIDQQARKVLGTEDSEPLANGSEADRMLQTQVDILNSRAMARRVSDALGLAASDTFLEQSTGRAPSGLTPGERVDRVIDTLQRNLDVDLPHNSRVVGVMYKSRDAALSAKVANTFVAEFIKGNIQRKFSASSYSLEFLGNQLSVAKRRLEESERTLITYSRTASLIDTSAGMAGKTGIAQGPQSLVTANLVELNDRSAEAKANRLQAEERWHQASGTPLMQLPEVLSNNAVQQLLQQRAEQAAKLQELRAHLKADHPSVVQATTQLNELDNEARTIAESIRGSIKNQYMVAARQDGAMQSAVNGLKSATLSEQDRGVRYNILKREVDTNRQLYDSLLQRYKEVSAAAGVTVNNISQIDVAEAPRKPTSPRVLINIGLSIILAAGAAVLAVILRSRLFDTINDPRDVERRLALPLLGVVPMDLGGSPLTTLLSPKSDIAEAYHAIRTSIELSSSVGLPKSLLLTSSSPSEGKSTSSYALARDFALQGKRVLLVDADLRRPTLHRIVDVDPGVNGFSSVLARKVGFQDAVVPTLIENLSFLASGPVPPDPANLFSGTSLREFLAEVGGSFDLLVLDAPPVLSIADAMELTAEASATVFVLQTGGVRVKAAQQSVMRLRRAGGNIIGAIVSKYDTKMAGYDYAYSYRYGY</sequence>
<keyword evidence="11" id="KW-0067">ATP-binding</keyword>
<evidence type="ECO:0000256" key="15">
    <source>
        <dbReference type="ARBA" id="ARBA00051245"/>
    </source>
</evidence>
<comment type="subcellular location">
    <subcellularLocation>
        <location evidence="1">Cell inner membrane</location>
        <topology evidence="1">Multi-pass membrane protein</topology>
    </subcellularLocation>
</comment>
<comment type="similarity">
    <text evidence="3">Belongs to the etk/wzc family.</text>
</comment>
<comment type="catalytic activity">
    <reaction evidence="15">
        <text>L-tyrosyl-[protein] + ATP = O-phospho-L-tyrosyl-[protein] + ADP + H(+)</text>
        <dbReference type="Rhea" id="RHEA:10596"/>
        <dbReference type="Rhea" id="RHEA-COMP:10136"/>
        <dbReference type="Rhea" id="RHEA-COMP:20101"/>
        <dbReference type="ChEBI" id="CHEBI:15378"/>
        <dbReference type="ChEBI" id="CHEBI:30616"/>
        <dbReference type="ChEBI" id="CHEBI:46858"/>
        <dbReference type="ChEBI" id="CHEBI:61978"/>
        <dbReference type="ChEBI" id="CHEBI:456216"/>
        <dbReference type="EC" id="2.7.10.2"/>
    </reaction>
</comment>